<dbReference type="Proteomes" id="UP000315439">
    <property type="component" value="Unassembled WGS sequence"/>
</dbReference>
<evidence type="ECO:0000259" key="2">
    <source>
        <dbReference type="SMART" id="SM00834"/>
    </source>
</evidence>
<protein>
    <submittedName>
        <fullName evidence="3">Zinc ribbon domain-containing protein</fullName>
    </submittedName>
</protein>
<comment type="caution">
    <text evidence="3">The sequence shown here is derived from an EMBL/GenBank/DDBJ whole genome shotgun (WGS) entry which is preliminary data.</text>
</comment>
<feature type="compositionally biased region" description="Low complexity" evidence="1">
    <location>
        <begin position="66"/>
        <end position="80"/>
    </location>
</feature>
<reference evidence="3 4" key="1">
    <citation type="submission" date="2019-07" db="EMBL/GenBank/DDBJ databases">
        <title>Draft genome for Aliikangiella sp. M105.</title>
        <authorList>
            <person name="Wang G."/>
        </authorList>
    </citation>
    <scope>NUCLEOTIDE SEQUENCE [LARGE SCALE GENOMIC DNA]</scope>
    <source>
        <strain evidence="3 4">M105</strain>
    </source>
</reference>
<evidence type="ECO:0000313" key="3">
    <source>
        <dbReference type="EMBL" id="TQV81421.1"/>
    </source>
</evidence>
<dbReference type="Pfam" id="PF09723">
    <property type="entry name" value="Zn_ribbon_8"/>
    <property type="match status" value="1"/>
</dbReference>
<dbReference type="AlphaFoldDB" id="A0A545TW79"/>
<dbReference type="NCBIfam" id="TIGR02605">
    <property type="entry name" value="CxxC_CxxC_SSSS"/>
    <property type="match status" value="1"/>
</dbReference>
<evidence type="ECO:0000256" key="1">
    <source>
        <dbReference type="SAM" id="MobiDB-lite"/>
    </source>
</evidence>
<name>A0A545TW79_9GAMM</name>
<feature type="region of interest" description="Disordered" evidence="1">
    <location>
        <begin position="60"/>
        <end position="80"/>
    </location>
</feature>
<organism evidence="3 4">
    <name type="scientific">Aliikangiella coralliicola</name>
    <dbReference type="NCBI Taxonomy" id="2592383"/>
    <lineage>
        <taxon>Bacteria</taxon>
        <taxon>Pseudomonadati</taxon>
        <taxon>Pseudomonadota</taxon>
        <taxon>Gammaproteobacteria</taxon>
        <taxon>Oceanospirillales</taxon>
        <taxon>Pleioneaceae</taxon>
        <taxon>Aliikangiella</taxon>
    </lineage>
</organism>
<keyword evidence="4" id="KW-1185">Reference proteome</keyword>
<evidence type="ECO:0000313" key="4">
    <source>
        <dbReference type="Proteomes" id="UP000315439"/>
    </source>
</evidence>
<gene>
    <name evidence="3" type="ORF">FLL46_25050</name>
</gene>
<proteinExistence type="predicted"/>
<dbReference type="OrthoDB" id="9813321at2"/>
<dbReference type="EMBL" id="VIKS01000016">
    <property type="protein sequence ID" value="TQV81421.1"/>
    <property type="molecule type" value="Genomic_DNA"/>
</dbReference>
<dbReference type="RefSeq" id="WP_142934898.1">
    <property type="nucleotide sequence ID" value="NZ_ML660172.1"/>
</dbReference>
<dbReference type="PANTHER" id="PTHR34404">
    <property type="entry name" value="REGULATORY PROTEIN, FMDB FAMILY"/>
    <property type="match status" value="1"/>
</dbReference>
<dbReference type="InterPro" id="IPR013429">
    <property type="entry name" value="Regulatory_FmdB_Zinc_ribbon"/>
</dbReference>
<feature type="domain" description="Putative regulatory protein FmdB zinc ribbon" evidence="2">
    <location>
        <begin position="1"/>
        <end position="42"/>
    </location>
</feature>
<dbReference type="PANTHER" id="PTHR34404:SF2">
    <property type="entry name" value="CONSERVED SERINE RICH PROTEIN"/>
    <property type="match status" value="1"/>
</dbReference>
<accession>A0A545TW79</accession>
<dbReference type="SMART" id="SM00834">
    <property type="entry name" value="CxxC_CXXC_SSSS"/>
    <property type="match status" value="1"/>
</dbReference>
<sequence length="80" mass="8919">MPIYEYKCTACDHRMEKLQRMSDDPLKVCPECNEPELSKLVSAAGFRLTGTGWYETDFKNKKKASDSGSSQSTSSSSSDK</sequence>